<sequence>MVSSSARNHHNHDITFSQDPYHAIVLLSTRIQDTQWCSHLPGSISVMYHLSGSIILGAKYHNSCIIIVFCGHMATTVAPLRESSTIHTIFPLSQKWSRMVPPLMTLSPLWPFLMMSLPHFRFRLMPASIPPQS</sequence>
<name>A0A7J8CID2_ROUAE</name>
<proteinExistence type="predicted"/>
<gene>
    <name evidence="1" type="ORF">HJG63_009052</name>
</gene>
<comment type="caution">
    <text evidence="1">The sequence shown here is derived from an EMBL/GenBank/DDBJ whole genome shotgun (WGS) entry which is preliminary data.</text>
</comment>
<evidence type="ECO:0000313" key="2">
    <source>
        <dbReference type="Proteomes" id="UP000593571"/>
    </source>
</evidence>
<dbReference type="Proteomes" id="UP000593571">
    <property type="component" value="Unassembled WGS sequence"/>
</dbReference>
<evidence type="ECO:0000313" key="1">
    <source>
        <dbReference type="EMBL" id="KAF6410522.1"/>
    </source>
</evidence>
<accession>A0A7J8CID2</accession>
<reference evidence="1 2" key="1">
    <citation type="journal article" date="2020" name="Nature">
        <title>Six reference-quality genomes reveal evolution of bat adaptations.</title>
        <authorList>
            <person name="Jebb D."/>
            <person name="Huang Z."/>
            <person name="Pippel M."/>
            <person name="Hughes G.M."/>
            <person name="Lavrichenko K."/>
            <person name="Devanna P."/>
            <person name="Winkler S."/>
            <person name="Jermiin L.S."/>
            <person name="Skirmuntt E.C."/>
            <person name="Katzourakis A."/>
            <person name="Burkitt-Gray L."/>
            <person name="Ray D.A."/>
            <person name="Sullivan K.A.M."/>
            <person name="Roscito J.G."/>
            <person name="Kirilenko B.M."/>
            <person name="Davalos L.M."/>
            <person name="Corthals A.P."/>
            <person name="Power M.L."/>
            <person name="Jones G."/>
            <person name="Ransome R.D."/>
            <person name="Dechmann D.K.N."/>
            <person name="Locatelli A.G."/>
            <person name="Puechmaille S.J."/>
            <person name="Fedrigo O."/>
            <person name="Jarvis E.D."/>
            <person name="Hiller M."/>
            <person name="Vernes S.C."/>
            <person name="Myers E.W."/>
            <person name="Teeling E.C."/>
        </authorList>
    </citation>
    <scope>NUCLEOTIDE SEQUENCE [LARGE SCALE GENOMIC DNA]</scope>
    <source>
        <strain evidence="1">MRouAeg1</strain>
        <tissue evidence="1">Muscle</tissue>
    </source>
</reference>
<dbReference type="EMBL" id="JACASE010000014">
    <property type="protein sequence ID" value="KAF6410522.1"/>
    <property type="molecule type" value="Genomic_DNA"/>
</dbReference>
<dbReference type="AlphaFoldDB" id="A0A7J8CID2"/>
<keyword evidence="2" id="KW-1185">Reference proteome</keyword>
<protein>
    <submittedName>
        <fullName evidence="1">Uncharacterized protein</fullName>
    </submittedName>
</protein>
<organism evidence="1 2">
    <name type="scientific">Rousettus aegyptiacus</name>
    <name type="common">Egyptian fruit bat</name>
    <name type="synonym">Pteropus aegyptiacus</name>
    <dbReference type="NCBI Taxonomy" id="9407"/>
    <lineage>
        <taxon>Eukaryota</taxon>
        <taxon>Metazoa</taxon>
        <taxon>Chordata</taxon>
        <taxon>Craniata</taxon>
        <taxon>Vertebrata</taxon>
        <taxon>Euteleostomi</taxon>
        <taxon>Mammalia</taxon>
        <taxon>Eutheria</taxon>
        <taxon>Laurasiatheria</taxon>
        <taxon>Chiroptera</taxon>
        <taxon>Yinpterochiroptera</taxon>
        <taxon>Pteropodoidea</taxon>
        <taxon>Pteropodidae</taxon>
        <taxon>Rousettinae</taxon>
        <taxon>Rousettus</taxon>
    </lineage>
</organism>